<evidence type="ECO:0000313" key="17">
    <source>
        <dbReference type="Proteomes" id="UP000752171"/>
    </source>
</evidence>
<gene>
    <name evidence="16" type="primary">OR10G4</name>
    <name evidence="16" type="ORF">AMEX_G20961</name>
</gene>
<keyword evidence="2 14" id="KW-1003">Cell membrane</keyword>
<evidence type="ECO:0000313" key="16">
    <source>
        <dbReference type="EMBL" id="KAG9264655.1"/>
    </source>
</evidence>
<comment type="caution">
    <text evidence="16">The sequence shown here is derived from an EMBL/GenBank/DDBJ whole genome shotgun (WGS) entry which is preliminary data.</text>
</comment>
<keyword evidence="10 13" id="KW-0675">Receptor</keyword>
<dbReference type="Gene3D" id="1.20.1070.10">
    <property type="entry name" value="Rhodopsin 7-helix transmembrane proteins"/>
    <property type="match status" value="1"/>
</dbReference>
<dbReference type="FunFam" id="1.20.1070.10:FF:000024">
    <property type="entry name" value="Olfactory receptor"/>
    <property type="match status" value="1"/>
</dbReference>
<dbReference type="Proteomes" id="UP000752171">
    <property type="component" value="Unassembled WGS sequence"/>
</dbReference>
<organism evidence="16 17">
    <name type="scientific">Astyanax mexicanus</name>
    <name type="common">Blind cave fish</name>
    <name type="synonym">Astyanax fasciatus mexicanus</name>
    <dbReference type="NCBI Taxonomy" id="7994"/>
    <lineage>
        <taxon>Eukaryota</taxon>
        <taxon>Metazoa</taxon>
        <taxon>Chordata</taxon>
        <taxon>Craniata</taxon>
        <taxon>Vertebrata</taxon>
        <taxon>Euteleostomi</taxon>
        <taxon>Actinopterygii</taxon>
        <taxon>Neopterygii</taxon>
        <taxon>Teleostei</taxon>
        <taxon>Ostariophysi</taxon>
        <taxon>Characiformes</taxon>
        <taxon>Characoidei</taxon>
        <taxon>Acestrorhamphidae</taxon>
        <taxon>Acestrorhamphinae</taxon>
        <taxon>Astyanax</taxon>
    </lineage>
</organism>
<dbReference type="EMBL" id="JAICCE010000018">
    <property type="protein sequence ID" value="KAG9264655.1"/>
    <property type="molecule type" value="Genomic_DNA"/>
</dbReference>
<evidence type="ECO:0000256" key="6">
    <source>
        <dbReference type="ARBA" id="ARBA00022989"/>
    </source>
</evidence>
<dbReference type="InterPro" id="IPR050939">
    <property type="entry name" value="Olfactory_GPCR1"/>
</dbReference>
<dbReference type="InterPro" id="IPR017452">
    <property type="entry name" value="GPCR_Rhodpsn_7TM"/>
</dbReference>
<keyword evidence="9" id="KW-1015">Disulfide bond</keyword>
<keyword evidence="7 13" id="KW-0297">G-protein coupled receptor</keyword>
<accession>A0A8T2L3Q0</accession>
<keyword evidence="5 14" id="KW-0552">Olfaction</keyword>
<keyword evidence="8 14" id="KW-0472">Membrane</keyword>
<feature type="transmembrane region" description="Helical" evidence="14">
    <location>
        <begin position="275"/>
        <end position="294"/>
    </location>
</feature>
<keyword evidence="12 13" id="KW-0807">Transducer</keyword>
<evidence type="ECO:0000256" key="4">
    <source>
        <dbReference type="ARBA" id="ARBA00022692"/>
    </source>
</evidence>
<feature type="transmembrane region" description="Helical" evidence="14">
    <location>
        <begin position="61"/>
        <end position="87"/>
    </location>
</feature>
<name>A0A8T2L3Q0_ASTMX</name>
<dbReference type="PROSITE" id="PS00237">
    <property type="entry name" value="G_PROTEIN_RECEP_F1_1"/>
    <property type="match status" value="1"/>
</dbReference>
<sequence>MSVQNISRQVITEFVFGGFDTVQRPLLTGIVVLIIYVLVMLANTANICFIVMDKRLHQPMYLFVCNLAIIDLVYCTSACPTMIGILVVGYKSVSYVPCIAQMFLFHYSGLMEMLAISVMAFDRFVAISSPLRYHSILTNTRCILIAISLWFVGSGVMAVLPATAVPLSMCSSTLKYMFCDYSSIIRATCVDPEPYFNLVSILTTVFCFGTFGFICLSYIKIVIVVVRMPSNSDKKKAFNTCVSHLVVIICFYAPIVVRIVLTRLGLVLTVEERNGLMIGSILGPSLVNPFIYCFKTKEIRNKLLKMIKITA</sequence>
<evidence type="ECO:0000259" key="15">
    <source>
        <dbReference type="PROSITE" id="PS50262"/>
    </source>
</evidence>
<feature type="transmembrane region" description="Helical" evidence="14">
    <location>
        <begin position="26"/>
        <end position="49"/>
    </location>
</feature>
<evidence type="ECO:0000256" key="1">
    <source>
        <dbReference type="ARBA" id="ARBA00004651"/>
    </source>
</evidence>
<dbReference type="PANTHER" id="PTHR24242">
    <property type="entry name" value="G-PROTEIN COUPLED RECEPTOR"/>
    <property type="match status" value="1"/>
</dbReference>
<comment type="similarity">
    <text evidence="13">Belongs to the G-protein coupled receptor 1 family.</text>
</comment>
<feature type="transmembrane region" description="Helical" evidence="14">
    <location>
        <begin position="201"/>
        <end position="225"/>
    </location>
</feature>
<dbReference type="GO" id="GO:0004930">
    <property type="term" value="F:G protein-coupled receptor activity"/>
    <property type="evidence" value="ECO:0007669"/>
    <property type="project" value="UniProtKB-KW"/>
</dbReference>
<keyword evidence="3 14" id="KW-0716">Sensory transduction</keyword>
<evidence type="ECO:0000256" key="9">
    <source>
        <dbReference type="ARBA" id="ARBA00023157"/>
    </source>
</evidence>
<dbReference type="PRINTS" id="PR00237">
    <property type="entry name" value="GPCRRHODOPSN"/>
</dbReference>
<dbReference type="GO" id="GO:0004984">
    <property type="term" value="F:olfactory receptor activity"/>
    <property type="evidence" value="ECO:0007669"/>
    <property type="project" value="InterPro"/>
</dbReference>
<dbReference type="PANTHER" id="PTHR24242:SF359">
    <property type="entry name" value="ODORANT RECEPTOR-RELATED"/>
    <property type="match status" value="1"/>
</dbReference>
<reference evidence="16 17" key="1">
    <citation type="submission" date="2021-07" db="EMBL/GenBank/DDBJ databases">
        <authorList>
            <person name="Imarazene B."/>
            <person name="Zahm M."/>
            <person name="Klopp C."/>
            <person name="Cabau C."/>
            <person name="Beille S."/>
            <person name="Jouanno E."/>
            <person name="Castinel A."/>
            <person name="Lluch J."/>
            <person name="Gil L."/>
            <person name="Kuchtly C."/>
            <person name="Lopez Roques C."/>
            <person name="Donnadieu C."/>
            <person name="Parrinello H."/>
            <person name="Journot L."/>
            <person name="Du K."/>
            <person name="Schartl M."/>
            <person name="Retaux S."/>
            <person name="Guiguen Y."/>
        </authorList>
    </citation>
    <scope>NUCLEOTIDE SEQUENCE [LARGE SCALE GENOMIC DNA]</scope>
    <source>
        <strain evidence="16">Pach_M1</strain>
        <tissue evidence="16">Testis</tissue>
    </source>
</reference>
<dbReference type="KEGG" id="amex:103043268"/>
<protein>
    <recommendedName>
        <fullName evidence="14">Olfactory receptor</fullName>
    </recommendedName>
</protein>
<evidence type="ECO:0000256" key="5">
    <source>
        <dbReference type="ARBA" id="ARBA00022725"/>
    </source>
</evidence>
<feature type="transmembrane region" description="Helical" evidence="14">
    <location>
        <begin position="99"/>
        <end position="121"/>
    </location>
</feature>
<evidence type="ECO:0000256" key="12">
    <source>
        <dbReference type="ARBA" id="ARBA00023224"/>
    </source>
</evidence>
<evidence type="ECO:0000256" key="7">
    <source>
        <dbReference type="ARBA" id="ARBA00023040"/>
    </source>
</evidence>
<keyword evidence="6 14" id="KW-1133">Transmembrane helix</keyword>
<evidence type="ECO:0000256" key="14">
    <source>
        <dbReference type="RuleBase" id="RU363047"/>
    </source>
</evidence>
<dbReference type="SUPFAM" id="SSF81321">
    <property type="entry name" value="Family A G protein-coupled receptor-like"/>
    <property type="match status" value="1"/>
</dbReference>
<dbReference type="SMART" id="SM01381">
    <property type="entry name" value="7TM_GPCR_Srsx"/>
    <property type="match status" value="1"/>
</dbReference>
<dbReference type="PRINTS" id="PR00245">
    <property type="entry name" value="OLFACTORYR"/>
</dbReference>
<dbReference type="Pfam" id="PF13853">
    <property type="entry name" value="7tm_4"/>
    <property type="match status" value="1"/>
</dbReference>
<proteinExistence type="inferred from homology"/>
<evidence type="ECO:0000256" key="2">
    <source>
        <dbReference type="ARBA" id="ARBA00022475"/>
    </source>
</evidence>
<evidence type="ECO:0000256" key="3">
    <source>
        <dbReference type="ARBA" id="ARBA00022606"/>
    </source>
</evidence>
<feature type="domain" description="G-protein coupled receptors family 1 profile" evidence="15">
    <location>
        <begin position="42"/>
        <end position="292"/>
    </location>
</feature>
<keyword evidence="4 13" id="KW-0812">Transmembrane</keyword>
<dbReference type="PROSITE" id="PS50262">
    <property type="entry name" value="G_PROTEIN_RECEP_F1_2"/>
    <property type="match status" value="1"/>
</dbReference>
<dbReference type="AlphaFoldDB" id="A0A8T2L3Q0"/>
<dbReference type="InterPro" id="IPR000276">
    <property type="entry name" value="GPCR_Rhodpsn"/>
</dbReference>
<dbReference type="InterPro" id="IPR000725">
    <property type="entry name" value="Olfact_rcpt"/>
</dbReference>
<feature type="transmembrane region" description="Helical" evidence="14">
    <location>
        <begin position="237"/>
        <end position="255"/>
    </location>
</feature>
<keyword evidence="11" id="KW-0325">Glycoprotein</keyword>
<evidence type="ECO:0000256" key="11">
    <source>
        <dbReference type="ARBA" id="ARBA00023180"/>
    </source>
</evidence>
<comment type="subcellular location">
    <subcellularLocation>
        <location evidence="1 14">Cell membrane</location>
        <topology evidence="1 14">Multi-pass membrane protein</topology>
    </subcellularLocation>
</comment>
<feature type="transmembrane region" description="Helical" evidence="14">
    <location>
        <begin position="142"/>
        <end position="167"/>
    </location>
</feature>
<evidence type="ECO:0000256" key="10">
    <source>
        <dbReference type="ARBA" id="ARBA00023170"/>
    </source>
</evidence>
<evidence type="ECO:0000256" key="13">
    <source>
        <dbReference type="RuleBase" id="RU000688"/>
    </source>
</evidence>
<evidence type="ECO:0000256" key="8">
    <source>
        <dbReference type="ARBA" id="ARBA00023136"/>
    </source>
</evidence>
<dbReference type="GO" id="GO:0005886">
    <property type="term" value="C:plasma membrane"/>
    <property type="evidence" value="ECO:0007669"/>
    <property type="project" value="UniProtKB-SubCell"/>
</dbReference>